<dbReference type="EMBL" id="BAABDJ010000040">
    <property type="protein sequence ID" value="GAA4019567.1"/>
    <property type="molecule type" value="Genomic_DNA"/>
</dbReference>
<organism evidence="2 3">
    <name type="scientific">Hymenobacter fastidiosus</name>
    <dbReference type="NCBI Taxonomy" id="486264"/>
    <lineage>
        <taxon>Bacteria</taxon>
        <taxon>Pseudomonadati</taxon>
        <taxon>Bacteroidota</taxon>
        <taxon>Cytophagia</taxon>
        <taxon>Cytophagales</taxon>
        <taxon>Hymenobacteraceae</taxon>
        <taxon>Hymenobacter</taxon>
    </lineage>
</organism>
<dbReference type="PANTHER" id="PTHR30383">
    <property type="entry name" value="THIOESTERASE 1/PROTEASE 1/LYSOPHOSPHOLIPASE L1"/>
    <property type="match status" value="1"/>
</dbReference>
<evidence type="ECO:0000313" key="2">
    <source>
        <dbReference type="EMBL" id="GAA4019567.1"/>
    </source>
</evidence>
<dbReference type="PANTHER" id="PTHR30383:SF5">
    <property type="entry name" value="SGNH HYDROLASE-TYPE ESTERASE DOMAIN-CONTAINING PROTEIN"/>
    <property type="match status" value="1"/>
</dbReference>
<name>A0ABP7T1D1_9BACT</name>
<reference evidence="3" key="1">
    <citation type="journal article" date="2019" name="Int. J. Syst. Evol. Microbiol.">
        <title>The Global Catalogue of Microorganisms (GCM) 10K type strain sequencing project: providing services to taxonomists for standard genome sequencing and annotation.</title>
        <authorList>
            <consortium name="The Broad Institute Genomics Platform"/>
            <consortium name="The Broad Institute Genome Sequencing Center for Infectious Disease"/>
            <person name="Wu L."/>
            <person name="Ma J."/>
        </authorList>
    </citation>
    <scope>NUCLEOTIDE SEQUENCE [LARGE SCALE GENOMIC DNA]</scope>
    <source>
        <strain evidence="3">JCM 17224</strain>
    </source>
</reference>
<dbReference type="CDD" id="cd01822">
    <property type="entry name" value="Lysophospholipase_L1_like"/>
    <property type="match status" value="1"/>
</dbReference>
<protein>
    <submittedName>
        <fullName evidence="2">Arylesterase</fullName>
    </submittedName>
</protein>
<dbReference type="InterPro" id="IPR036514">
    <property type="entry name" value="SGNH_hydro_sf"/>
</dbReference>
<dbReference type="Pfam" id="PF13472">
    <property type="entry name" value="Lipase_GDSL_2"/>
    <property type="match status" value="1"/>
</dbReference>
<dbReference type="PROSITE" id="PS51257">
    <property type="entry name" value="PROKAR_LIPOPROTEIN"/>
    <property type="match status" value="1"/>
</dbReference>
<sequence length="231" mass="24770">MRFVSFVLVLSVLAGCQSGSGSEAVQARAPAPALPLPIRMQHIIFFGNSLTAGYQLPASAAFPTLLQARIDSLKLPYKSFNYGVSGETTAGGRQRVAGVLARQAVDVFVLELGANDGLRGIPVRETTQNLQAIIDQVRLKYPKARIVLVGLEFPFDLSALGGHQYGRYAAEFKALFRELAEKNSLDFVPFLLQGVLGRRELNLPDGVHPNAAGQKILADNVWAVLGGVLGA</sequence>
<keyword evidence="3" id="KW-1185">Reference proteome</keyword>
<proteinExistence type="predicted"/>
<evidence type="ECO:0000313" key="3">
    <source>
        <dbReference type="Proteomes" id="UP001500567"/>
    </source>
</evidence>
<dbReference type="Proteomes" id="UP001500567">
    <property type="component" value="Unassembled WGS sequence"/>
</dbReference>
<accession>A0ABP7T1D1</accession>
<dbReference type="Gene3D" id="3.40.50.1110">
    <property type="entry name" value="SGNH hydrolase"/>
    <property type="match status" value="1"/>
</dbReference>
<dbReference type="InterPro" id="IPR051532">
    <property type="entry name" value="Ester_Hydrolysis_Enzymes"/>
</dbReference>
<feature type="domain" description="SGNH hydrolase-type esterase" evidence="1">
    <location>
        <begin position="45"/>
        <end position="216"/>
    </location>
</feature>
<dbReference type="InterPro" id="IPR013830">
    <property type="entry name" value="SGNH_hydro"/>
</dbReference>
<comment type="caution">
    <text evidence="2">The sequence shown here is derived from an EMBL/GenBank/DDBJ whole genome shotgun (WGS) entry which is preliminary data.</text>
</comment>
<evidence type="ECO:0000259" key="1">
    <source>
        <dbReference type="Pfam" id="PF13472"/>
    </source>
</evidence>
<gene>
    <name evidence="2" type="ORF">GCM10022408_37050</name>
</gene>
<dbReference type="SUPFAM" id="SSF52266">
    <property type="entry name" value="SGNH hydrolase"/>
    <property type="match status" value="1"/>
</dbReference>